<organism evidence="8 9">
    <name type="scientific">Saccharolobus caldissimus</name>
    <dbReference type="NCBI Taxonomy" id="1702097"/>
    <lineage>
        <taxon>Archaea</taxon>
        <taxon>Thermoproteota</taxon>
        <taxon>Thermoprotei</taxon>
        <taxon>Sulfolobales</taxon>
        <taxon>Sulfolobaceae</taxon>
        <taxon>Saccharolobus</taxon>
    </lineage>
</organism>
<sequence length="634" mass="71500">MSSDDLDYEKLGLRVGLEIHQQLNTSHKLFCNCRTVLEDEYKMTLERYLRPSISELGEVDIAALFEWKKGRKYIYRISTNSSCNVEADEEPPHPINDEALKIAIAIAMALKSTIVDEIYVMRKIVIDGSNTSGFQRTAIVALGGILEDEGVTIQTIAVEEDAARKISEDPEQVTYSLDRLGIPLIEISTGPDIKSPEQAERVALKIGQLLRMTGKVKRGIGTIRQDLNVSIRGGTKIEIKGVQKLELIPLIVKYEAMRQLNLLKIKEELNRRGLTKEQIISNYIVKDLTEIFKNTKSKIVKNGIEKGSLVYGIKIYKFKGIFGWELVPKRRFGTEVADYVRALAGLGGLFHSDELPNYGITEEEVNKVREALNVSEYDAFVLIVGEKEKLEKAIETIKDRVLMALDGVPKETRGALDDGTTKFLRPQPGAARMYPETDIPPRIVDEKLLEEARKLVPESPEIKIKKYMSLGLSEELAKEIIRDPRLDLFEDLVNKYSPKVPPSIIASTITNTLKYVKSKGGDISRISDDDIEQIIKNLYDGKISKDSITEILLEYTLNKDLSIIDVISKYEILSNDEIEKIIDEVIKTNMDEITKRREKAFNIIMSKVMGKVKGKADGRIVAELIKSKLKNLLE</sequence>
<dbReference type="GO" id="GO:0070681">
    <property type="term" value="P:glutaminyl-tRNAGln biosynthesis via transamidation"/>
    <property type="evidence" value="ECO:0007669"/>
    <property type="project" value="TreeGrafter"/>
</dbReference>
<dbReference type="AlphaFoldDB" id="A0AAQ4CPS2"/>
<dbReference type="InterPro" id="IPR017958">
    <property type="entry name" value="Gln-tRNA_amidoTrfase_suB_CS"/>
</dbReference>
<dbReference type="InterPro" id="IPR006075">
    <property type="entry name" value="Asn/Gln-tRNA_Trfase_suB/E_cat"/>
</dbReference>
<dbReference type="PROSITE" id="PS01234">
    <property type="entry name" value="GATB"/>
    <property type="match status" value="1"/>
</dbReference>
<dbReference type="GeneID" id="68865561"/>
<dbReference type="PANTHER" id="PTHR11659">
    <property type="entry name" value="GLUTAMYL-TRNA GLN AMIDOTRANSFERASE SUBUNIT B MITOCHONDRIAL AND PROKARYOTIC PET112-RELATED"/>
    <property type="match status" value="1"/>
</dbReference>
<dbReference type="InterPro" id="IPR029351">
    <property type="entry name" value="GAD_dom"/>
</dbReference>
<dbReference type="EMBL" id="AP025226">
    <property type="protein sequence ID" value="BDB97803.1"/>
    <property type="molecule type" value="Genomic_DNA"/>
</dbReference>
<comment type="catalytic activity">
    <reaction evidence="5 6">
        <text>L-glutamyl-tRNA(Gln) + L-glutamine + ATP + H2O = L-glutaminyl-tRNA(Gln) + L-glutamate + ADP + phosphate + H(+)</text>
        <dbReference type="Rhea" id="RHEA:17521"/>
        <dbReference type="Rhea" id="RHEA-COMP:9681"/>
        <dbReference type="Rhea" id="RHEA-COMP:9684"/>
        <dbReference type="ChEBI" id="CHEBI:15377"/>
        <dbReference type="ChEBI" id="CHEBI:15378"/>
        <dbReference type="ChEBI" id="CHEBI:29985"/>
        <dbReference type="ChEBI" id="CHEBI:30616"/>
        <dbReference type="ChEBI" id="CHEBI:43474"/>
        <dbReference type="ChEBI" id="CHEBI:58359"/>
        <dbReference type="ChEBI" id="CHEBI:78520"/>
        <dbReference type="ChEBI" id="CHEBI:78521"/>
        <dbReference type="ChEBI" id="CHEBI:456216"/>
    </reaction>
</comment>
<dbReference type="EC" id="6.3.5.-" evidence="6"/>
<dbReference type="KEGG" id="scas:SACC_08200"/>
<evidence type="ECO:0000256" key="1">
    <source>
        <dbReference type="ARBA" id="ARBA00022598"/>
    </source>
</evidence>
<dbReference type="Pfam" id="PF02938">
    <property type="entry name" value="GAD"/>
    <property type="match status" value="1"/>
</dbReference>
<evidence type="ECO:0000313" key="8">
    <source>
        <dbReference type="EMBL" id="BDB97803.1"/>
    </source>
</evidence>
<dbReference type="SMART" id="SM00845">
    <property type="entry name" value="GatB_Yqey"/>
    <property type="match status" value="1"/>
</dbReference>
<keyword evidence="4 6" id="KW-0648">Protein biosynthesis</keyword>
<feature type="domain" description="Asn/Gln amidotransferase" evidence="7">
    <location>
        <begin position="487"/>
        <end position="629"/>
    </location>
</feature>
<evidence type="ECO:0000256" key="3">
    <source>
        <dbReference type="ARBA" id="ARBA00022840"/>
    </source>
</evidence>
<dbReference type="NCBIfam" id="TIGR00134">
    <property type="entry name" value="gatE_arch"/>
    <property type="match status" value="1"/>
</dbReference>
<reference evidence="8 9" key="1">
    <citation type="journal article" date="2022" name="Microbiol. Resour. Announc.">
        <title>Complete Genome Sequence of the Hyperthermophilic and Acidophilic Archaeon Saccharolobus caldissimus Strain HS-3T.</title>
        <authorList>
            <person name="Sakai H.D."/>
            <person name="Kurosawa N."/>
        </authorList>
    </citation>
    <scope>NUCLEOTIDE SEQUENCE [LARGE SCALE GENOMIC DNA]</scope>
    <source>
        <strain evidence="8 9">JCM32116</strain>
    </source>
</reference>
<dbReference type="HAMAP" id="MF_00588">
    <property type="entry name" value="GatE"/>
    <property type="match status" value="1"/>
</dbReference>
<evidence type="ECO:0000256" key="5">
    <source>
        <dbReference type="ARBA" id="ARBA00047913"/>
    </source>
</evidence>
<evidence type="ECO:0000313" key="9">
    <source>
        <dbReference type="Proteomes" id="UP001319921"/>
    </source>
</evidence>
<evidence type="ECO:0000259" key="7">
    <source>
        <dbReference type="SMART" id="SM00845"/>
    </source>
</evidence>
<dbReference type="InterPro" id="IPR004115">
    <property type="entry name" value="GAD-like_sf"/>
</dbReference>
<dbReference type="GO" id="GO:0005524">
    <property type="term" value="F:ATP binding"/>
    <property type="evidence" value="ECO:0007669"/>
    <property type="project" value="UniProtKB-KW"/>
</dbReference>
<name>A0AAQ4CPS2_9CREN</name>
<dbReference type="Gene3D" id="1.10.10.410">
    <property type="match status" value="1"/>
</dbReference>
<protein>
    <recommendedName>
        <fullName evidence="6">Glutamyl-tRNA(Gln) amidotransferase subunit E</fullName>
        <shortName evidence="6">Glu-ADT subunit E</shortName>
        <ecNumber evidence="6">6.3.5.-</ecNumber>
    </recommendedName>
</protein>
<dbReference type="InterPro" id="IPR018027">
    <property type="entry name" value="Asn/Gln_amidotransferase"/>
</dbReference>
<keyword evidence="3 6" id="KW-0067">ATP-binding</keyword>
<comment type="function">
    <text evidence="6">Allows the formation of correctly charged Gln-tRNA(Gln) through the transamidation of misacylated Glu-tRNA(Gln) in organisms which lack glutaminyl-tRNA synthetase. The reaction takes place in the presence of glutamine and ATP through an activated gamma-phospho-Glu-tRNA(Gln). The GatDE system is specific for glutamate and does not act on aspartate.</text>
</comment>
<keyword evidence="1 6" id="KW-0436">Ligase</keyword>
<dbReference type="Pfam" id="PF02934">
    <property type="entry name" value="GatB_N"/>
    <property type="match status" value="1"/>
</dbReference>
<accession>A0AAQ4CPS2</accession>
<dbReference type="SUPFAM" id="SSF55931">
    <property type="entry name" value="Glutamine synthetase/guanido kinase"/>
    <property type="match status" value="1"/>
</dbReference>
<dbReference type="GO" id="GO:0004812">
    <property type="term" value="F:aminoacyl-tRNA ligase activity"/>
    <property type="evidence" value="ECO:0007669"/>
    <property type="project" value="InterPro"/>
</dbReference>
<comment type="subunit">
    <text evidence="6">Heterodimer of GatD and GatE.</text>
</comment>
<evidence type="ECO:0000256" key="2">
    <source>
        <dbReference type="ARBA" id="ARBA00022741"/>
    </source>
</evidence>
<keyword evidence="9" id="KW-1185">Reference proteome</keyword>
<dbReference type="GO" id="GO:0050567">
    <property type="term" value="F:glutaminyl-tRNA synthase (glutamine-hydrolyzing) activity"/>
    <property type="evidence" value="ECO:0007669"/>
    <property type="project" value="UniProtKB-UniRule"/>
</dbReference>
<dbReference type="GO" id="GO:0006412">
    <property type="term" value="P:translation"/>
    <property type="evidence" value="ECO:0007669"/>
    <property type="project" value="UniProtKB-UniRule"/>
</dbReference>
<dbReference type="SUPFAM" id="SSF55261">
    <property type="entry name" value="GAD domain-like"/>
    <property type="match status" value="1"/>
</dbReference>
<evidence type="ECO:0000256" key="4">
    <source>
        <dbReference type="ARBA" id="ARBA00022917"/>
    </source>
</evidence>
<dbReference type="InterPro" id="IPR004414">
    <property type="entry name" value="GatE"/>
</dbReference>
<dbReference type="InterPro" id="IPR003789">
    <property type="entry name" value="Asn/Gln_tRNA_amidoTrase-B-like"/>
</dbReference>
<evidence type="ECO:0000256" key="6">
    <source>
        <dbReference type="HAMAP-Rule" id="MF_00588"/>
    </source>
</evidence>
<dbReference type="Gene3D" id="3.30.1360.30">
    <property type="entry name" value="GAD-like domain"/>
    <property type="match status" value="1"/>
</dbReference>
<gene>
    <name evidence="6" type="primary">gatE</name>
    <name evidence="8" type="ORF">SACC_08200</name>
</gene>
<dbReference type="RefSeq" id="WP_229571771.1">
    <property type="nucleotide sequence ID" value="NZ_AP025226.1"/>
</dbReference>
<dbReference type="InterPro" id="IPR014746">
    <property type="entry name" value="Gln_synth/guanido_kin_cat_dom"/>
</dbReference>
<dbReference type="PANTHER" id="PTHR11659:SF2">
    <property type="entry name" value="GLUTAMYL-TRNA(GLN) AMIDOTRANSFERASE SUBUNIT E"/>
    <property type="match status" value="1"/>
</dbReference>
<dbReference type="GO" id="GO:0005737">
    <property type="term" value="C:cytoplasm"/>
    <property type="evidence" value="ECO:0007669"/>
    <property type="project" value="InterPro"/>
</dbReference>
<dbReference type="Pfam" id="PF02637">
    <property type="entry name" value="GatB_Yqey"/>
    <property type="match status" value="1"/>
</dbReference>
<dbReference type="SUPFAM" id="SSF89095">
    <property type="entry name" value="GatB/YqeY motif"/>
    <property type="match status" value="1"/>
</dbReference>
<dbReference type="Proteomes" id="UP001319921">
    <property type="component" value="Chromosome"/>
</dbReference>
<comment type="similarity">
    <text evidence="6">Belongs to the GatB/GatE family. GatE subfamily.</text>
</comment>
<keyword evidence="2 6" id="KW-0547">Nucleotide-binding</keyword>
<dbReference type="NCBIfam" id="NF003107">
    <property type="entry name" value="PRK04028.1"/>
    <property type="match status" value="1"/>
</dbReference>
<dbReference type="InterPro" id="IPR023168">
    <property type="entry name" value="GatB_Yqey_C_2"/>
</dbReference>
<proteinExistence type="inferred from homology"/>
<dbReference type="FunFam" id="3.30.1360.30:FF:000003">
    <property type="entry name" value="Glutamyl-tRNA(Gln) amidotransferase subunit E"/>
    <property type="match status" value="1"/>
</dbReference>
<dbReference type="InterPro" id="IPR017959">
    <property type="entry name" value="Asn/Gln-tRNA_amidoTrfase_suB/E"/>
</dbReference>
<dbReference type="InterPro" id="IPR042114">
    <property type="entry name" value="GatB_C_1"/>
</dbReference>
<dbReference type="Gene3D" id="1.10.150.380">
    <property type="entry name" value="GatB domain, N-terminal subdomain"/>
    <property type="match status" value="1"/>
</dbReference>